<keyword evidence="1" id="KW-0813">Transport</keyword>
<dbReference type="AlphaFoldDB" id="A0A6D2K4C6"/>
<evidence type="ECO:0000256" key="1">
    <source>
        <dbReference type="ARBA" id="ARBA00022448"/>
    </source>
</evidence>
<comment type="caution">
    <text evidence="4">The sequence shown here is derived from an EMBL/GenBank/DDBJ whole genome shotgun (WGS) entry which is preliminary data.</text>
</comment>
<feature type="region of interest" description="Disordered" evidence="3">
    <location>
        <begin position="329"/>
        <end position="400"/>
    </location>
</feature>
<dbReference type="InterPro" id="IPR007930">
    <property type="entry name" value="DUF724"/>
</dbReference>
<feature type="compositionally biased region" description="Acidic residues" evidence="3">
    <location>
        <begin position="76"/>
        <end position="86"/>
    </location>
</feature>
<keyword evidence="2" id="KW-0341">Growth regulation</keyword>
<feature type="compositionally biased region" description="Basic and acidic residues" evidence="3">
    <location>
        <begin position="133"/>
        <end position="143"/>
    </location>
</feature>
<dbReference type="Proteomes" id="UP000467841">
    <property type="component" value="Unassembled WGS sequence"/>
</dbReference>
<organism evidence="4 5">
    <name type="scientific">Microthlaspi erraticum</name>
    <dbReference type="NCBI Taxonomy" id="1685480"/>
    <lineage>
        <taxon>Eukaryota</taxon>
        <taxon>Viridiplantae</taxon>
        <taxon>Streptophyta</taxon>
        <taxon>Embryophyta</taxon>
        <taxon>Tracheophyta</taxon>
        <taxon>Spermatophyta</taxon>
        <taxon>Magnoliopsida</taxon>
        <taxon>eudicotyledons</taxon>
        <taxon>Gunneridae</taxon>
        <taxon>Pentapetalae</taxon>
        <taxon>rosids</taxon>
        <taxon>malvids</taxon>
        <taxon>Brassicales</taxon>
        <taxon>Brassicaceae</taxon>
        <taxon>Coluteocarpeae</taxon>
        <taxon>Microthlaspi</taxon>
    </lineage>
</organism>
<dbReference type="OrthoDB" id="687110at2759"/>
<feature type="region of interest" description="Disordered" evidence="3">
    <location>
        <begin position="26"/>
        <end position="169"/>
    </location>
</feature>
<evidence type="ECO:0000313" key="5">
    <source>
        <dbReference type="Proteomes" id="UP000467841"/>
    </source>
</evidence>
<feature type="compositionally biased region" description="Basic and acidic residues" evidence="3">
    <location>
        <begin position="47"/>
        <end position="71"/>
    </location>
</feature>
<evidence type="ECO:0000313" key="4">
    <source>
        <dbReference type="EMBL" id="CAA7047584.1"/>
    </source>
</evidence>
<feature type="compositionally biased region" description="Basic residues" evidence="3">
    <location>
        <begin position="33"/>
        <end position="46"/>
    </location>
</feature>
<keyword evidence="5" id="KW-1185">Reference proteome</keyword>
<feature type="compositionally biased region" description="Basic and acidic residues" evidence="3">
    <location>
        <begin position="208"/>
        <end position="224"/>
    </location>
</feature>
<proteinExistence type="predicted"/>
<feature type="compositionally biased region" description="Acidic residues" evidence="3">
    <location>
        <begin position="145"/>
        <end position="155"/>
    </location>
</feature>
<dbReference type="EMBL" id="CACVBM020001378">
    <property type="protein sequence ID" value="CAA7047584.1"/>
    <property type="molecule type" value="Genomic_DNA"/>
</dbReference>
<evidence type="ECO:0000256" key="3">
    <source>
        <dbReference type="SAM" id="MobiDB-lite"/>
    </source>
</evidence>
<name>A0A6D2K4C6_9BRAS</name>
<dbReference type="Pfam" id="PF05266">
    <property type="entry name" value="DUF724"/>
    <property type="match status" value="1"/>
</dbReference>
<evidence type="ECO:0000256" key="2">
    <source>
        <dbReference type="ARBA" id="ARBA00022604"/>
    </source>
</evidence>
<reference evidence="4" key="1">
    <citation type="submission" date="2020-01" db="EMBL/GenBank/DDBJ databases">
        <authorList>
            <person name="Mishra B."/>
        </authorList>
    </citation>
    <scope>NUCLEOTIDE SEQUENCE [LARGE SCALE GENOMIC DNA]</scope>
</reference>
<feature type="compositionally biased region" description="Basic and acidic residues" evidence="3">
    <location>
        <begin position="353"/>
        <end position="369"/>
    </location>
</feature>
<feature type="compositionally biased region" description="Polar residues" evidence="3">
    <location>
        <begin position="194"/>
        <end position="206"/>
    </location>
</feature>
<accession>A0A6D2K4C6</accession>
<gene>
    <name evidence="4" type="ORF">MERR_LOCUS34819</name>
</gene>
<feature type="compositionally biased region" description="Acidic residues" evidence="3">
    <location>
        <begin position="104"/>
        <end position="113"/>
    </location>
</feature>
<sequence length="400" mass="45299">MVTPKRVKFASPVMAMSLSLKWRSLTQCMQQQQKKKKRKRKRKRKSKPIEERRTVGEESREDELQTEKAEETMNVADEDEPLDENGAEQTNEGRTGGEESREGEGEDDDDDEMQTEKAQETVNADEPLNENGAEQREEGRTVGEESGEDCDDEEMQYEKAMTGEVGKKRVDAVMIDKTPLVIITPQVTPIGKASSENGLGNDSTPHTLPEDESRKRKRGEKQDSDLNETALPFEKKKSPYWKTLESLKPIPHFSPLLEAKDDVREWAAVGMMVSYYGLLEEVKDLKPNDSTSTFDRLCVSFAELEKHGFDVAEPQSRIRKVRDWPLNENDEMQAEKAEETLNADEQVVNANEPVHENGAENRESLHEETFQADNVEEPVTGNGAEQETVGMTIGEDDDEF</sequence>
<feature type="region of interest" description="Disordered" evidence="3">
    <location>
        <begin position="182"/>
        <end position="232"/>
    </location>
</feature>
<protein>
    <submittedName>
        <fullName evidence="4">Uncharacterized protein</fullName>
    </submittedName>
</protein>